<dbReference type="GO" id="GO:0006311">
    <property type="term" value="P:meiotic gene conversion"/>
    <property type="evidence" value="ECO:0007669"/>
    <property type="project" value="EnsemblFungi"/>
</dbReference>
<comment type="subcellular location">
    <subcellularLocation>
        <location evidence="1">Nucleus</location>
    </subcellularLocation>
</comment>
<dbReference type="EMBL" id="MCFH01000005">
    <property type="protein sequence ID" value="ORX57818.1"/>
    <property type="molecule type" value="Genomic_DNA"/>
</dbReference>
<dbReference type="Pfam" id="PF00271">
    <property type="entry name" value="Helicase_C"/>
    <property type="match status" value="1"/>
</dbReference>
<dbReference type="Proteomes" id="UP000193719">
    <property type="component" value="Unassembled WGS sequence"/>
</dbReference>
<dbReference type="GO" id="GO:0035861">
    <property type="term" value="C:site of double-strand break"/>
    <property type="evidence" value="ECO:0007669"/>
    <property type="project" value="EnsemblFungi"/>
</dbReference>
<evidence type="ECO:0000259" key="13">
    <source>
        <dbReference type="PROSITE" id="PS51192"/>
    </source>
</evidence>
<dbReference type="AlphaFoldDB" id="A0A1Y1VKA8"/>
<feature type="compositionally biased region" description="Basic and acidic residues" evidence="12">
    <location>
        <begin position="523"/>
        <end position="533"/>
    </location>
</feature>
<dbReference type="Gene3D" id="1.20.120.850">
    <property type="entry name" value="SWI2/SNF2 ATPases, N-terminal domain"/>
    <property type="match status" value="1"/>
</dbReference>
<evidence type="ECO:0000256" key="5">
    <source>
        <dbReference type="ARBA" id="ARBA00022763"/>
    </source>
</evidence>
<reference evidence="15 16" key="1">
    <citation type="submission" date="2016-08" db="EMBL/GenBank/DDBJ databases">
        <title>Genomes of anaerobic fungi encode conserved fungal cellulosomes for biomass hydrolysis.</title>
        <authorList>
            <consortium name="DOE Joint Genome Institute"/>
            <person name="Haitjema C.H."/>
            <person name="Gilmore S.P."/>
            <person name="Henske J.K."/>
            <person name="Solomon K.V."/>
            <person name="De Groot R."/>
            <person name="Kuo A."/>
            <person name="Mondo S.J."/>
            <person name="Salamov A.A."/>
            <person name="Labutti K."/>
            <person name="Zhao Z."/>
            <person name="Chiniquy J."/>
            <person name="Barry K."/>
            <person name="Brewer H.M."/>
            <person name="Purvine S.O."/>
            <person name="Wright A.T."/>
            <person name="Boxma B."/>
            <person name="Van Alen T."/>
            <person name="Hackstein J.H."/>
            <person name="Baker S.E."/>
            <person name="Grigoriev I.V."/>
            <person name="O'Malley M.A."/>
        </authorList>
    </citation>
    <scope>NUCLEOTIDE SEQUENCE [LARGE SCALE GENOMIC DNA]</scope>
    <source>
        <strain evidence="16">finn</strain>
    </source>
</reference>
<dbReference type="InterPro" id="IPR000330">
    <property type="entry name" value="SNF2_N"/>
</dbReference>
<dbReference type="Gene3D" id="3.40.50.10810">
    <property type="entry name" value="Tandem AAA-ATPase domain"/>
    <property type="match status" value="1"/>
</dbReference>
<dbReference type="InterPro" id="IPR001650">
    <property type="entry name" value="Helicase_C-like"/>
</dbReference>
<dbReference type="InterPro" id="IPR049730">
    <property type="entry name" value="SNF2/RAD54-like_C"/>
</dbReference>
<dbReference type="InterPro" id="IPR014001">
    <property type="entry name" value="Helicase_ATP-bd"/>
</dbReference>
<dbReference type="GO" id="GO:0005524">
    <property type="term" value="F:ATP binding"/>
    <property type="evidence" value="ECO:0007669"/>
    <property type="project" value="UniProtKB-KW"/>
</dbReference>
<protein>
    <recommendedName>
        <fullName evidence="17">DNA repair and recombination protein RAD54</fullName>
    </recommendedName>
</protein>
<keyword evidence="5" id="KW-0227">DNA damage</keyword>
<keyword evidence="8" id="KW-0067">ATP-binding</keyword>
<dbReference type="GO" id="GO:0015616">
    <property type="term" value="F:DNA translocase activity"/>
    <property type="evidence" value="ECO:0007669"/>
    <property type="project" value="EnsemblFungi"/>
</dbReference>
<evidence type="ECO:0000256" key="8">
    <source>
        <dbReference type="ARBA" id="ARBA00022840"/>
    </source>
</evidence>
<keyword evidence="6" id="KW-0378">Hydrolase</keyword>
<reference evidence="15 16" key="2">
    <citation type="submission" date="2016-08" db="EMBL/GenBank/DDBJ databases">
        <title>Pervasive Adenine N6-methylation of Active Genes in Fungi.</title>
        <authorList>
            <consortium name="DOE Joint Genome Institute"/>
            <person name="Mondo S.J."/>
            <person name="Dannebaum R.O."/>
            <person name="Kuo R.C."/>
            <person name="Labutti K."/>
            <person name="Haridas S."/>
            <person name="Kuo A."/>
            <person name="Salamov A."/>
            <person name="Ahrendt S.R."/>
            <person name="Lipzen A."/>
            <person name="Sullivan W."/>
            <person name="Andreopoulos W.B."/>
            <person name="Clum A."/>
            <person name="Lindquist E."/>
            <person name="Daum C."/>
            <person name="Ramamoorthy G.K."/>
            <person name="Gryganskyi A."/>
            <person name="Culley D."/>
            <person name="Magnuson J.K."/>
            <person name="James T.Y."/>
            <person name="O'Malley M.A."/>
            <person name="Stajich J.E."/>
            <person name="Spatafora J.W."/>
            <person name="Visel A."/>
            <person name="Grigoriev I.V."/>
        </authorList>
    </citation>
    <scope>NUCLEOTIDE SEQUENCE [LARGE SCALE GENOMIC DNA]</scope>
    <source>
        <strain evidence="16">finn</strain>
    </source>
</reference>
<evidence type="ECO:0000313" key="15">
    <source>
        <dbReference type="EMBL" id="ORX57818.1"/>
    </source>
</evidence>
<keyword evidence="7" id="KW-0347">Helicase</keyword>
<dbReference type="Pfam" id="PF08658">
    <property type="entry name" value="Rad54_N"/>
    <property type="match status" value="1"/>
</dbReference>
<proteinExistence type="inferred from homology"/>
<evidence type="ECO:0000256" key="6">
    <source>
        <dbReference type="ARBA" id="ARBA00022801"/>
    </source>
</evidence>
<feature type="domain" description="Helicase ATP-binding" evidence="13">
    <location>
        <begin position="200"/>
        <end position="379"/>
    </location>
</feature>
<dbReference type="PROSITE" id="PS51192">
    <property type="entry name" value="HELICASE_ATP_BIND_1"/>
    <property type="match status" value="1"/>
</dbReference>
<dbReference type="SMART" id="SM00490">
    <property type="entry name" value="HELICc"/>
    <property type="match status" value="1"/>
</dbReference>
<evidence type="ECO:0000256" key="10">
    <source>
        <dbReference type="ARBA" id="ARBA00023204"/>
    </source>
</evidence>
<evidence type="ECO:0000256" key="2">
    <source>
        <dbReference type="ARBA" id="ARBA00007025"/>
    </source>
</evidence>
<dbReference type="GO" id="GO:0045003">
    <property type="term" value="P:double-strand break repair via synthesis-dependent strand annealing"/>
    <property type="evidence" value="ECO:0007669"/>
    <property type="project" value="TreeGrafter"/>
</dbReference>
<dbReference type="CDD" id="cd18793">
    <property type="entry name" value="SF2_C_SNF"/>
    <property type="match status" value="1"/>
</dbReference>
<dbReference type="GO" id="GO:0032392">
    <property type="term" value="P:DNA geometric change"/>
    <property type="evidence" value="ECO:0007669"/>
    <property type="project" value="EnsemblFungi"/>
</dbReference>
<gene>
    <name evidence="15" type="ORF">BCR36DRAFT_580387</name>
</gene>
<sequence>MRRSFAPSKYSQTTLLKCISVKRNSNVEYEQKIKRQKVVVIDDKNDSDYDDNFDKENKIPKNTTKSNIITSKINQYKQPLKLKNANIVNRVTKPFILPSFLNGKRPPIVNHSQRLTLGPRRRIVVAAKPLYDPEDESAIVLFEPKELTETEKLNSLSKAALNKDEHLKIQVHVVVDPAIGKVLRPHQIEGVRFLYNCSTGKCVENAYGAIMADEMGLGKTLQCITLLWTLLCQSPIPGKSEINKAIIVCPSSLVRNWMKELLHWIGKDRINLLVCDGSLGTKEQTLKTLSSFASAKGRVVTPVLIISYESLRTYIEALHKTDSIGLMLCDEGHRLKNQDSLTYKALNEIRTKRRVILTGTPIQNDLTEYFSLINFANPGLLGTSQEFRRKYEIPILRGRDSESTDKEKEIGEERLKELLEITNKFTIRRTSDLLSKYLPLKYEYVVFCRLSDYQLNIYKEFVKSDKIKGLISGKNAQTLKAITTLKKLCNHPSLVDLNEYNIKVEKPERNPTIFNTSSRRRSTYKEDDPRSEDSGKLALLDNMISMIRHTSDDKIVLISNYTKTSELFEFLCRIRNYQCVRLDGSMTPKKKMRIVEEFNKPESPIFIFLLSSKAGGCGLNLIGANRLILFDPDWNPANDMQALARIWREGQKKTCYIYRFIATGTVEEKIFQRQAHKQSISSCVVDEDEDVERHFSRKDLKKLFEFNEHTLSDTHDTFKCSRCVHGRQVFKPPEINGTNQGDTSFWNHFSEYELHKIPDKILRECGKGIITYAFQTKSQEQISK</sequence>
<dbReference type="GO" id="GO:0006338">
    <property type="term" value="P:chromatin remodeling"/>
    <property type="evidence" value="ECO:0007669"/>
    <property type="project" value="EnsemblFungi"/>
</dbReference>
<dbReference type="STRING" id="1754191.A0A1Y1VKA8"/>
<evidence type="ECO:0000256" key="4">
    <source>
        <dbReference type="ARBA" id="ARBA00022741"/>
    </source>
</evidence>
<keyword evidence="16" id="KW-1185">Reference proteome</keyword>
<dbReference type="InterPro" id="IPR050496">
    <property type="entry name" value="SNF2_RAD54_helicase_repair"/>
</dbReference>
<accession>A0A1Y1VKA8</accession>
<dbReference type="PANTHER" id="PTHR45629:SF7">
    <property type="entry name" value="DNA EXCISION REPAIR PROTEIN ERCC-6-RELATED"/>
    <property type="match status" value="1"/>
</dbReference>
<comment type="similarity">
    <text evidence="2">Belongs to the SNF2/RAD54 helicase family.</text>
</comment>
<keyword evidence="3" id="KW-0597">Phosphoprotein</keyword>
<dbReference type="FunFam" id="3.40.50.300:FF:000332">
    <property type="entry name" value="DNA repair and recombination protein RAD54-like"/>
    <property type="match status" value="1"/>
</dbReference>
<keyword evidence="10" id="KW-0234">DNA repair</keyword>
<evidence type="ECO:0000256" key="11">
    <source>
        <dbReference type="ARBA" id="ARBA00023242"/>
    </source>
</evidence>
<evidence type="ECO:0000256" key="3">
    <source>
        <dbReference type="ARBA" id="ARBA00022553"/>
    </source>
</evidence>
<dbReference type="GO" id="GO:0030491">
    <property type="term" value="P:heteroduplex formation"/>
    <property type="evidence" value="ECO:0007669"/>
    <property type="project" value="EnsemblFungi"/>
</dbReference>
<evidence type="ECO:0000256" key="9">
    <source>
        <dbReference type="ARBA" id="ARBA00023125"/>
    </source>
</evidence>
<dbReference type="InterPro" id="IPR013967">
    <property type="entry name" value="Rad54_N"/>
</dbReference>
<dbReference type="FunFam" id="3.40.50.10810:FF:000010">
    <property type="entry name" value="DNA repair and recombination protein RAD54-like"/>
    <property type="match status" value="1"/>
</dbReference>
<dbReference type="GO" id="GO:0007534">
    <property type="term" value="P:gene conversion at mating-type locus"/>
    <property type="evidence" value="ECO:0007669"/>
    <property type="project" value="EnsemblFungi"/>
</dbReference>
<dbReference type="OrthoDB" id="413460at2759"/>
<dbReference type="GO" id="GO:0000722">
    <property type="term" value="P:telomere maintenance via recombination"/>
    <property type="evidence" value="ECO:0007669"/>
    <property type="project" value="EnsemblFungi"/>
</dbReference>
<evidence type="ECO:0000256" key="1">
    <source>
        <dbReference type="ARBA" id="ARBA00004123"/>
    </source>
</evidence>
<dbReference type="PANTHER" id="PTHR45629">
    <property type="entry name" value="SNF2/RAD54 FAMILY MEMBER"/>
    <property type="match status" value="1"/>
</dbReference>
<keyword evidence="4" id="KW-0547">Nucleotide-binding</keyword>
<evidence type="ECO:0000256" key="12">
    <source>
        <dbReference type="SAM" id="MobiDB-lite"/>
    </source>
</evidence>
<dbReference type="GO" id="GO:0004386">
    <property type="term" value="F:helicase activity"/>
    <property type="evidence" value="ECO:0007669"/>
    <property type="project" value="UniProtKB-KW"/>
</dbReference>
<name>A0A1Y1VKA8_9FUNG</name>
<keyword evidence="9" id="KW-0238">DNA-binding</keyword>
<dbReference type="Pfam" id="PF00176">
    <property type="entry name" value="SNF2-rel_dom"/>
    <property type="match status" value="1"/>
</dbReference>
<feature type="domain" description="Helicase C-terminal" evidence="14">
    <location>
        <begin position="539"/>
        <end position="692"/>
    </location>
</feature>
<dbReference type="Gene3D" id="3.40.50.300">
    <property type="entry name" value="P-loop containing nucleotide triphosphate hydrolases"/>
    <property type="match status" value="1"/>
</dbReference>
<evidence type="ECO:0000256" key="7">
    <source>
        <dbReference type="ARBA" id="ARBA00022806"/>
    </source>
</evidence>
<dbReference type="GO" id="GO:0005634">
    <property type="term" value="C:nucleus"/>
    <property type="evidence" value="ECO:0007669"/>
    <property type="project" value="UniProtKB-SubCell"/>
</dbReference>
<organism evidence="15 16">
    <name type="scientific">Piromyces finnis</name>
    <dbReference type="NCBI Taxonomy" id="1754191"/>
    <lineage>
        <taxon>Eukaryota</taxon>
        <taxon>Fungi</taxon>
        <taxon>Fungi incertae sedis</taxon>
        <taxon>Chytridiomycota</taxon>
        <taxon>Chytridiomycota incertae sedis</taxon>
        <taxon>Neocallimastigomycetes</taxon>
        <taxon>Neocallimastigales</taxon>
        <taxon>Neocallimastigaceae</taxon>
        <taxon>Piromyces</taxon>
    </lineage>
</organism>
<evidence type="ECO:0000313" key="16">
    <source>
        <dbReference type="Proteomes" id="UP000193719"/>
    </source>
</evidence>
<comment type="caution">
    <text evidence="15">The sequence shown here is derived from an EMBL/GenBank/DDBJ whole genome shotgun (WGS) entry which is preliminary data.</text>
</comment>
<keyword evidence="11" id="KW-0539">Nucleus</keyword>
<dbReference type="SUPFAM" id="SSF52540">
    <property type="entry name" value="P-loop containing nucleoside triphosphate hydrolases"/>
    <property type="match status" value="2"/>
</dbReference>
<feature type="region of interest" description="Disordered" evidence="12">
    <location>
        <begin position="511"/>
        <end position="533"/>
    </location>
</feature>
<dbReference type="GO" id="GO:0003677">
    <property type="term" value="F:DNA binding"/>
    <property type="evidence" value="ECO:0007669"/>
    <property type="project" value="UniProtKB-KW"/>
</dbReference>
<evidence type="ECO:0008006" key="17">
    <source>
        <dbReference type="Google" id="ProtNLM"/>
    </source>
</evidence>
<dbReference type="SMART" id="SM00487">
    <property type="entry name" value="DEXDc"/>
    <property type="match status" value="1"/>
</dbReference>
<dbReference type="PROSITE" id="PS51194">
    <property type="entry name" value="HELICASE_CTER"/>
    <property type="match status" value="1"/>
</dbReference>
<dbReference type="InterPro" id="IPR027417">
    <property type="entry name" value="P-loop_NTPase"/>
</dbReference>
<dbReference type="GO" id="GO:0007131">
    <property type="term" value="P:reciprocal meiotic recombination"/>
    <property type="evidence" value="ECO:0007669"/>
    <property type="project" value="EnsemblFungi"/>
</dbReference>
<dbReference type="GO" id="GO:0016817">
    <property type="term" value="F:hydrolase activity, acting on acid anhydrides"/>
    <property type="evidence" value="ECO:0007669"/>
    <property type="project" value="InterPro"/>
</dbReference>
<dbReference type="InterPro" id="IPR038718">
    <property type="entry name" value="SNF2-like_sf"/>
</dbReference>
<evidence type="ECO:0000259" key="14">
    <source>
        <dbReference type="PROSITE" id="PS51194"/>
    </source>
</evidence>